<dbReference type="PANTHER" id="PTHR30231">
    <property type="entry name" value="DNA POLYMERASE III SUBUNIT EPSILON"/>
    <property type="match status" value="1"/>
</dbReference>
<name>A0A9D0Z969_9FIRM</name>
<gene>
    <name evidence="3" type="ORF">IAA67_07875</name>
</gene>
<dbReference type="Pfam" id="PF00929">
    <property type="entry name" value="RNase_T"/>
    <property type="match status" value="1"/>
</dbReference>
<dbReference type="EMBL" id="DVFN01000110">
    <property type="protein sequence ID" value="HIQ70230.1"/>
    <property type="molecule type" value="Genomic_DNA"/>
</dbReference>
<keyword evidence="1 3" id="KW-0540">Nuclease</keyword>
<evidence type="ECO:0000256" key="1">
    <source>
        <dbReference type="ARBA" id="ARBA00022839"/>
    </source>
</evidence>
<dbReference type="InterPro" id="IPR036397">
    <property type="entry name" value="RNaseH_sf"/>
</dbReference>
<dbReference type="Gene3D" id="3.30.420.10">
    <property type="entry name" value="Ribonuclease H-like superfamily/Ribonuclease H"/>
    <property type="match status" value="1"/>
</dbReference>
<dbReference type="InterPro" id="IPR012337">
    <property type="entry name" value="RNaseH-like_sf"/>
</dbReference>
<dbReference type="GO" id="GO:0003676">
    <property type="term" value="F:nucleic acid binding"/>
    <property type="evidence" value="ECO:0007669"/>
    <property type="project" value="InterPro"/>
</dbReference>
<dbReference type="PANTHER" id="PTHR30231:SF42">
    <property type="entry name" value="EXONUCLEASE"/>
    <property type="match status" value="1"/>
</dbReference>
<dbReference type="InterPro" id="IPR013520">
    <property type="entry name" value="Ribonucl_H"/>
</dbReference>
<organism evidence="3 4">
    <name type="scientific">Candidatus Avoscillospira stercorigallinarum</name>
    <dbReference type="NCBI Taxonomy" id="2840708"/>
    <lineage>
        <taxon>Bacteria</taxon>
        <taxon>Bacillati</taxon>
        <taxon>Bacillota</taxon>
        <taxon>Clostridia</taxon>
        <taxon>Eubacteriales</taxon>
        <taxon>Oscillospiraceae</taxon>
        <taxon>Oscillospiraceae incertae sedis</taxon>
        <taxon>Candidatus Avoscillospira</taxon>
    </lineage>
</organism>
<proteinExistence type="predicted"/>
<dbReference type="SUPFAM" id="SSF53098">
    <property type="entry name" value="Ribonuclease H-like"/>
    <property type="match status" value="1"/>
</dbReference>
<dbReference type="GO" id="GO:0005829">
    <property type="term" value="C:cytosol"/>
    <property type="evidence" value="ECO:0007669"/>
    <property type="project" value="TreeGrafter"/>
</dbReference>
<dbReference type="GO" id="GO:0008408">
    <property type="term" value="F:3'-5' exonuclease activity"/>
    <property type="evidence" value="ECO:0007669"/>
    <property type="project" value="TreeGrafter"/>
</dbReference>
<dbReference type="FunFam" id="3.30.420.10:FF:000045">
    <property type="entry name" value="3'-5' exonuclease DinG"/>
    <property type="match status" value="1"/>
</dbReference>
<reference evidence="3" key="2">
    <citation type="journal article" date="2021" name="PeerJ">
        <title>Extensive microbial diversity within the chicken gut microbiome revealed by metagenomics and culture.</title>
        <authorList>
            <person name="Gilroy R."/>
            <person name="Ravi A."/>
            <person name="Getino M."/>
            <person name="Pursley I."/>
            <person name="Horton D.L."/>
            <person name="Alikhan N.F."/>
            <person name="Baker D."/>
            <person name="Gharbi K."/>
            <person name="Hall N."/>
            <person name="Watson M."/>
            <person name="Adriaenssens E.M."/>
            <person name="Foster-Nyarko E."/>
            <person name="Jarju S."/>
            <person name="Secka A."/>
            <person name="Antonio M."/>
            <person name="Oren A."/>
            <person name="Chaudhuri R.R."/>
            <person name="La Ragione R."/>
            <person name="Hildebrand F."/>
            <person name="Pallen M.J."/>
        </authorList>
    </citation>
    <scope>NUCLEOTIDE SEQUENCE</scope>
    <source>
        <strain evidence="3">ChiSjej2B20-13462</strain>
    </source>
</reference>
<evidence type="ECO:0000313" key="4">
    <source>
        <dbReference type="Proteomes" id="UP000886874"/>
    </source>
</evidence>
<dbReference type="Proteomes" id="UP000886874">
    <property type="component" value="Unassembled WGS sequence"/>
</dbReference>
<dbReference type="CDD" id="cd06130">
    <property type="entry name" value="DNA_pol_III_epsilon_like"/>
    <property type="match status" value="1"/>
</dbReference>
<feature type="domain" description="Exonuclease" evidence="2">
    <location>
        <begin position="4"/>
        <end position="168"/>
    </location>
</feature>
<sequence length="186" mass="21136">MDQRIIVFDVETPNACNDRMSAIGLCEIVDGEITRDLYTLVNPETHFDAFNVALTGITPEMVSNQPTFDRLWLLLEPLFQGSLLVAHNATFDLTVLARCLRAYGIVWQQYVDYACTVQLSRRYMPGLPNHKLNTLSDALGLELRHHHAGSDARACGEVLLHCLRQGASLRQFRRIYDLDACRTCRR</sequence>
<evidence type="ECO:0000259" key="2">
    <source>
        <dbReference type="SMART" id="SM00479"/>
    </source>
</evidence>
<protein>
    <submittedName>
        <fullName evidence="3">3'-5' exonuclease</fullName>
    </submittedName>
</protein>
<evidence type="ECO:0000313" key="3">
    <source>
        <dbReference type="EMBL" id="HIQ70230.1"/>
    </source>
</evidence>
<keyword evidence="1 3" id="KW-0378">Hydrolase</keyword>
<dbReference type="SMART" id="SM00479">
    <property type="entry name" value="EXOIII"/>
    <property type="match status" value="1"/>
</dbReference>
<comment type="caution">
    <text evidence="3">The sequence shown here is derived from an EMBL/GenBank/DDBJ whole genome shotgun (WGS) entry which is preliminary data.</text>
</comment>
<dbReference type="AlphaFoldDB" id="A0A9D0Z969"/>
<reference evidence="3" key="1">
    <citation type="submission" date="2020-10" db="EMBL/GenBank/DDBJ databases">
        <authorList>
            <person name="Gilroy R."/>
        </authorList>
    </citation>
    <scope>NUCLEOTIDE SEQUENCE</scope>
    <source>
        <strain evidence="3">ChiSjej2B20-13462</strain>
    </source>
</reference>
<accession>A0A9D0Z969</accession>
<keyword evidence="1 3" id="KW-0269">Exonuclease</keyword>